<dbReference type="PANTHER" id="PTHR33525:SF3">
    <property type="entry name" value="RIBONUCLEASE Y"/>
    <property type="match status" value="1"/>
</dbReference>
<organism evidence="2 3">
    <name type="scientific">Shewanella litorisediminis</name>
    <dbReference type="NCBI Taxonomy" id="1173586"/>
    <lineage>
        <taxon>Bacteria</taxon>
        <taxon>Pseudomonadati</taxon>
        <taxon>Pseudomonadota</taxon>
        <taxon>Gammaproteobacteria</taxon>
        <taxon>Alteromonadales</taxon>
        <taxon>Shewanellaceae</taxon>
        <taxon>Shewanella</taxon>
    </lineage>
</organism>
<evidence type="ECO:0000259" key="1">
    <source>
        <dbReference type="PROSITE" id="PS51833"/>
    </source>
</evidence>
<proteinExistence type="predicted"/>
<protein>
    <submittedName>
        <fullName evidence="2">HDOD domain-containing protein</fullName>
    </submittedName>
</protein>
<dbReference type="RefSeq" id="WP_203324363.1">
    <property type="nucleotide sequence ID" value="NZ_CP069213.1"/>
</dbReference>
<accession>A0ABX7G054</accession>
<dbReference type="InterPro" id="IPR029016">
    <property type="entry name" value="GAF-like_dom_sf"/>
</dbReference>
<dbReference type="EMBL" id="CP069213">
    <property type="protein sequence ID" value="QRH00651.1"/>
    <property type="molecule type" value="Genomic_DNA"/>
</dbReference>
<dbReference type="Proteomes" id="UP000596252">
    <property type="component" value="Chromosome"/>
</dbReference>
<dbReference type="Gene3D" id="3.30.450.40">
    <property type="match status" value="1"/>
</dbReference>
<keyword evidence="3" id="KW-1185">Reference proteome</keyword>
<sequence>MKNNVGEPKGVDYWTKRISEQEMPALCSTVKTLEKLAKDDVSSMAILGRSVMHDNALTSRILRVANSATYNKGISQVTTVSRAAVVLGFDTIRNICITAKLLSSLLENKNLTPGVYQRLLKLMARSFQAAMLARMMLGAHDEEMQEEAFIAALLYHLGESAFWSMGGPLANELDRALDGVEDPAAVLTQVREHLGTSFGQLTQGLARNWGLGEVLIKSLNNPDERMPEIRAIFVANKLVQELAETYPDHAELEKRVRQGAEMMGLKPDDFKARAIQCAKATHKLADAYGAKVLVEFLPSPNRLLETPESLNEGRWREGDVNIQLKKLRELTGFAVAKADINQVMQTTLEGILNGVGVDSCAVLLLSPSRKMLQPRIVLGDNADNIKRDFVIDITEPDHLFRHVIDLKQPLNVDSPDSPRWRLSLDEPLRKRLAKSGFLLAPLEMDGKVIGLFYADRGLSGRHFGDDEFGSFTHFTQLANVCFSVAVRQ</sequence>
<dbReference type="PROSITE" id="PS51833">
    <property type="entry name" value="HDOD"/>
    <property type="match status" value="1"/>
</dbReference>
<dbReference type="PANTHER" id="PTHR33525">
    <property type="match status" value="1"/>
</dbReference>
<dbReference type="Pfam" id="PF01590">
    <property type="entry name" value="GAF"/>
    <property type="match status" value="1"/>
</dbReference>
<dbReference type="InterPro" id="IPR052340">
    <property type="entry name" value="RNase_Y/CdgJ"/>
</dbReference>
<name>A0ABX7G054_9GAMM</name>
<dbReference type="Gene3D" id="1.10.3210.10">
    <property type="entry name" value="Hypothetical protein af1432"/>
    <property type="match status" value="1"/>
</dbReference>
<dbReference type="InterPro" id="IPR003018">
    <property type="entry name" value="GAF"/>
</dbReference>
<feature type="domain" description="HDOD" evidence="1">
    <location>
        <begin position="23"/>
        <end position="225"/>
    </location>
</feature>
<gene>
    <name evidence="2" type="ORF">JQC75_12260</name>
</gene>
<evidence type="ECO:0000313" key="2">
    <source>
        <dbReference type="EMBL" id="QRH00651.1"/>
    </source>
</evidence>
<dbReference type="SUPFAM" id="SSF109604">
    <property type="entry name" value="HD-domain/PDEase-like"/>
    <property type="match status" value="1"/>
</dbReference>
<dbReference type="SUPFAM" id="SSF55781">
    <property type="entry name" value="GAF domain-like"/>
    <property type="match status" value="1"/>
</dbReference>
<reference evidence="2 3" key="1">
    <citation type="journal article" date="2012" name="Antonie Van Leeuwenhoek">
        <title>Shewanella litorisediminis sp. nov., a gammaproteobacterium isolated from a tidal flat sediment.</title>
        <authorList>
            <person name="Lee M.H."/>
            <person name="Yoon J.H."/>
        </authorList>
    </citation>
    <scope>NUCLEOTIDE SEQUENCE [LARGE SCALE GENOMIC DNA]</scope>
    <source>
        <strain evidence="2 3">SMK1-12</strain>
    </source>
</reference>
<evidence type="ECO:0000313" key="3">
    <source>
        <dbReference type="Proteomes" id="UP000596252"/>
    </source>
</evidence>
<dbReference type="Pfam" id="PF08668">
    <property type="entry name" value="HDOD"/>
    <property type="match status" value="1"/>
</dbReference>
<dbReference type="InterPro" id="IPR013976">
    <property type="entry name" value="HDOD"/>
</dbReference>